<evidence type="ECO:0000256" key="1">
    <source>
        <dbReference type="SAM" id="MobiDB-lite"/>
    </source>
</evidence>
<dbReference type="Proteomes" id="UP000622017">
    <property type="component" value="Unassembled WGS sequence"/>
</dbReference>
<keyword evidence="4" id="KW-0482">Metalloprotease</keyword>
<feature type="transmembrane region" description="Helical" evidence="2">
    <location>
        <begin position="12"/>
        <end position="33"/>
    </location>
</feature>
<dbReference type="InterPro" id="IPR052710">
    <property type="entry name" value="CAAX_protease"/>
</dbReference>
<proteinExistence type="predicted"/>
<name>A0ABR7MPJ9_9BACT</name>
<keyword evidence="5" id="KW-1185">Reference proteome</keyword>
<evidence type="ECO:0000313" key="5">
    <source>
        <dbReference type="Proteomes" id="UP000622017"/>
    </source>
</evidence>
<evidence type="ECO:0000256" key="2">
    <source>
        <dbReference type="SAM" id="Phobius"/>
    </source>
</evidence>
<reference evidence="4 5" key="1">
    <citation type="submission" date="2020-08" db="EMBL/GenBank/DDBJ databases">
        <title>Hymenobacter sp.</title>
        <authorList>
            <person name="Kim M.K."/>
        </authorList>
    </citation>
    <scope>NUCLEOTIDE SEQUENCE [LARGE SCALE GENOMIC DNA]</scope>
    <source>
        <strain evidence="4 5">BT507</strain>
    </source>
</reference>
<dbReference type="EMBL" id="JACSCY010000020">
    <property type="protein sequence ID" value="MBC6612997.1"/>
    <property type="molecule type" value="Genomic_DNA"/>
</dbReference>
<dbReference type="GO" id="GO:0008237">
    <property type="term" value="F:metallopeptidase activity"/>
    <property type="evidence" value="ECO:0007669"/>
    <property type="project" value="UniProtKB-KW"/>
</dbReference>
<feature type="transmembrane region" description="Helical" evidence="2">
    <location>
        <begin position="282"/>
        <end position="300"/>
    </location>
</feature>
<feature type="domain" description="CAAX prenyl protease 2/Lysostaphin resistance protein A-like" evidence="3">
    <location>
        <begin position="166"/>
        <end position="254"/>
    </location>
</feature>
<evidence type="ECO:0000313" key="4">
    <source>
        <dbReference type="EMBL" id="MBC6612997.1"/>
    </source>
</evidence>
<feature type="transmembrane region" description="Helical" evidence="2">
    <location>
        <begin position="62"/>
        <end position="85"/>
    </location>
</feature>
<dbReference type="PANTHER" id="PTHR36435">
    <property type="entry name" value="SLR1288 PROTEIN"/>
    <property type="match status" value="1"/>
</dbReference>
<feature type="compositionally biased region" description="Low complexity" evidence="1">
    <location>
        <begin position="325"/>
        <end position="334"/>
    </location>
</feature>
<accession>A0ABR7MPJ9</accession>
<keyword evidence="4" id="KW-0378">Hydrolase</keyword>
<comment type="caution">
    <text evidence="4">The sequence shown here is derived from an EMBL/GenBank/DDBJ whole genome shotgun (WGS) entry which is preliminary data.</text>
</comment>
<keyword evidence="2" id="KW-0472">Membrane</keyword>
<keyword evidence="4" id="KW-0645">Protease</keyword>
<keyword evidence="2" id="KW-1133">Transmembrane helix</keyword>
<feature type="region of interest" description="Disordered" evidence="1">
    <location>
        <begin position="325"/>
        <end position="349"/>
    </location>
</feature>
<dbReference type="PANTHER" id="PTHR36435:SF1">
    <property type="entry name" value="CAAX AMINO TERMINAL PROTEASE FAMILY PROTEIN"/>
    <property type="match status" value="1"/>
</dbReference>
<dbReference type="Pfam" id="PF02517">
    <property type="entry name" value="Rce1-like"/>
    <property type="match status" value="1"/>
</dbReference>
<gene>
    <name evidence="4" type="ORF">H8B15_18895</name>
</gene>
<feature type="compositionally biased region" description="Basic and acidic residues" evidence="1">
    <location>
        <begin position="337"/>
        <end position="349"/>
    </location>
</feature>
<protein>
    <submittedName>
        <fullName evidence="4">CPBP family intramembrane metalloprotease</fullName>
    </submittedName>
</protein>
<feature type="transmembrane region" description="Helical" evidence="2">
    <location>
        <begin position="167"/>
        <end position="186"/>
    </location>
</feature>
<keyword evidence="2" id="KW-0812">Transmembrane</keyword>
<organism evidence="4 5">
    <name type="scientific">Hymenobacter citatus</name>
    <dbReference type="NCBI Taxonomy" id="2763506"/>
    <lineage>
        <taxon>Bacteria</taxon>
        <taxon>Pseudomonadati</taxon>
        <taxon>Bacteroidota</taxon>
        <taxon>Cytophagia</taxon>
        <taxon>Cytophagales</taxon>
        <taxon>Hymenobacteraceae</taxon>
        <taxon>Hymenobacter</taxon>
    </lineage>
</organism>
<dbReference type="InterPro" id="IPR003675">
    <property type="entry name" value="Rce1/LyrA-like_dom"/>
</dbReference>
<sequence>MKGFLPNRLPPIANLILLVVLLFVGFCVAWFFIASVSNLAFGINFQQIGNVMQQPERYPQGWALSMFAQGLVLFLSFGGAALMLVKLTGYHVAEYFAPRRPVPGLWLLMAALLVIASLPLMTTLIAWNAQAHLPDALHGVEVWAKEKEDQAQALTKALTNFNSPLRFWIGVLVIAIVPAISEELVFRGVIQRNLVQSFASRHVGVWLAAFIFSAIHLQFFGFVPRFVLGLLLGYLYEWSGNILVPMAAHFTQNFSQLLLLYWQQRQWVSPELDPDANEAMPWPWVLASLLVTAGLLYWLHEHLTDETGPTQLRTLGGKGVTVASPEAAPTPAAARTLGRDGVDVGRYRD</sequence>
<evidence type="ECO:0000259" key="3">
    <source>
        <dbReference type="Pfam" id="PF02517"/>
    </source>
</evidence>
<dbReference type="RefSeq" id="WP_187321210.1">
    <property type="nucleotide sequence ID" value="NZ_JACSCY010000020.1"/>
</dbReference>
<feature type="transmembrane region" description="Helical" evidence="2">
    <location>
        <begin position="207"/>
        <end position="236"/>
    </location>
</feature>
<feature type="transmembrane region" description="Helical" evidence="2">
    <location>
        <begin position="105"/>
        <end position="127"/>
    </location>
</feature>